<protein>
    <recommendedName>
        <fullName evidence="1">RNA-directed DNA polymerase</fullName>
        <ecNumber evidence="1">2.7.7.49</ecNumber>
    </recommendedName>
</protein>
<dbReference type="GO" id="GO:0051607">
    <property type="term" value="P:defense response to virus"/>
    <property type="evidence" value="ECO:0007669"/>
    <property type="project" value="UniProtKB-KW"/>
</dbReference>
<dbReference type="Gene3D" id="3.30.70.270">
    <property type="match status" value="1"/>
</dbReference>
<dbReference type="Pfam" id="PF00078">
    <property type="entry name" value="RVT_1"/>
    <property type="match status" value="1"/>
</dbReference>
<dbReference type="GO" id="GO:0003964">
    <property type="term" value="F:RNA-directed DNA polymerase activity"/>
    <property type="evidence" value="ECO:0007669"/>
    <property type="project" value="UniProtKB-KW"/>
</dbReference>
<dbReference type="InterPro" id="IPR000477">
    <property type="entry name" value="RT_dom"/>
</dbReference>
<evidence type="ECO:0000256" key="5">
    <source>
        <dbReference type="ARBA" id="ARBA00022842"/>
    </source>
</evidence>
<organism evidence="12 13">
    <name type="scientific">Nocardiopsis kunsanensis</name>
    <dbReference type="NCBI Taxonomy" id="141693"/>
    <lineage>
        <taxon>Bacteria</taxon>
        <taxon>Bacillati</taxon>
        <taxon>Actinomycetota</taxon>
        <taxon>Actinomycetes</taxon>
        <taxon>Streptosporangiales</taxon>
        <taxon>Nocardiopsidaceae</taxon>
        <taxon>Nocardiopsis</taxon>
    </lineage>
</organism>
<dbReference type="InterPro" id="IPR013597">
    <property type="entry name" value="Mat_intron_G2"/>
</dbReference>
<dbReference type="AlphaFoldDB" id="A0A919CLF4"/>
<evidence type="ECO:0000313" key="13">
    <source>
        <dbReference type="Proteomes" id="UP000654947"/>
    </source>
</evidence>
<dbReference type="InterPro" id="IPR043128">
    <property type="entry name" value="Rev_trsase/Diguanyl_cyclase"/>
</dbReference>
<proteinExistence type="inferred from homology"/>
<dbReference type="InterPro" id="IPR030931">
    <property type="entry name" value="Group_II_RT_mat"/>
</dbReference>
<comment type="function">
    <text evidence="8">Poorly processive, error-prone DNA polymerase involved in untargeted mutagenesis. Copies undamaged DNA at stalled replication forks, which arise in vivo from mismatched or misaligned primer ends. These misaligned primers can be extended by PolIV. Exhibits no 3'-5' exonuclease (proofreading) activity. May be involved in translesional synthesis, in conjunction with the beta clamp from PolIII.</text>
</comment>
<keyword evidence="13" id="KW-1185">Reference proteome</keyword>
<evidence type="ECO:0000256" key="4">
    <source>
        <dbReference type="ARBA" id="ARBA00022723"/>
    </source>
</evidence>
<dbReference type="EC" id="2.7.7.49" evidence="1"/>
<dbReference type="EMBL" id="BMXL01000035">
    <property type="protein sequence ID" value="GHD35776.1"/>
    <property type="molecule type" value="Genomic_DNA"/>
</dbReference>
<evidence type="ECO:0000259" key="11">
    <source>
        <dbReference type="PROSITE" id="PS50878"/>
    </source>
</evidence>
<dbReference type="PRINTS" id="PR00866">
    <property type="entry name" value="RNADNAPOLMS"/>
</dbReference>
<dbReference type="PANTHER" id="PTHR34047">
    <property type="entry name" value="NUCLEAR INTRON MATURASE 1, MITOCHONDRIAL-RELATED"/>
    <property type="match status" value="1"/>
</dbReference>
<gene>
    <name evidence="12" type="ORF">GCM10007147_42550</name>
</gene>
<reference evidence="12 13" key="1">
    <citation type="journal article" date="2014" name="Int. J. Syst. Evol. Microbiol.">
        <title>Complete genome sequence of Corynebacterium casei LMG S-19264T (=DSM 44701T), isolated from a smear-ripened cheese.</title>
        <authorList>
            <consortium name="US DOE Joint Genome Institute (JGI-PGF)"/>
            <person name="Walter F."/>
            <person name="Albersmeier A."/>
            <person name="Kalinowski J."/>
            <person name="Ruckert C."/>
        </authorList>
    </citation>
    <scope>NUCLEOTIDE SEQUENCE [LARGE SCALE GENOMIC DNA]</scope>
    <source>
        <strain evidence="12 13">KCTC 19473</strain>
    </source>
</reference>
<comment type="catalytic activity">
    <reaction evidence="10">
        <text>DNA(n) + a 2'-deoxyribonucleoside 5'-triphosphate = DNA(n+1) + diphosphate</text>
        <dbReference type="Rhea" id="RHEA:22508"/>
        <dbReference type="Rhea" id="RHEA-COMP:17339"/>
        <dbReference type="Rhea" id="RHEA-COMP:17340"/>
        <dbReference type="ChEBI" id="CHEBI:33019"/>
        <dbReference type="ChEBI" id="CHEBI:61560"/>
        <dbReference type="ChEBI" id="CHEBI:173112"/>
        <dbReference type="EC" id="2.7.7.49"/>
    </reaction>
</comment>
<dbReference type="InterPro" id="IPR051083">
    <property type="entry name" value="GrpII_Intron_Splice-Mob/Def"/>
</dbReference>
<dbReference type="Proteomes" id="UP000654947">
    <property type="component" value="Unassembled WGS sequence"/>
</dbReference>
<dbReference type="InterPro" id="IPR043502">
    <property type="entry name" value="DNA/RNA_pol_sf"/>
</dbReference>
<evidence type="ECO:0000256" key="2">
    <source>
        <dbReference type="ARBA" id="ARBA00022679"/>
    </source>
</evidence>
<comment type="caution">
    <text evidence="12">The sequence shown here is derived from an EMBL/GenBank/DDBJ whole genome shotgun (WGS) entry which is preliminary data.</text>
</comment>
<dbReference type="NCBIfam" id="TIGR04416">
    <property type="entry name" value="group_II_RT_mat"/>
    <property type="match status" value="1"/>
</dbReference>
<dbReference type="CDD" id="cd01651">
    <property type="entry name" value="RT_G2_intron"/>
    <property type="match status" value="1"/>
</dbReference>
<dbReference type="PROSITE" id="PS50878">
    <property type="entry name" value="RT_POL"/>
    <property type="match status" value="1"/>
</dbReference>
<name>A0A919CLF4_9ACTN</name>
<dbReference type="GO" id="GO:0003723">
    <property type="term" value="F:RNA binding"/>
    <property type="evidence" value="ECO:0007669"/>
    <property type="project" value="InterPro"/>
</dbReference>
<keyword evidence="5" id="KW-0460">Magnesium</keyword>
<evidence type="ECO:0000313" key="12">
    <source>
        <dbReference type="EMBL" id="GHD35776.1"/>
    </source>
</evidence>
<dbReference type="GO" id="GO:0046872">
    <property type="term" value="F:metal ion binding"/>
    <property type="evidence" value="ECO:0007669"/>
    <property type="project" value="UniProtKB-KW"/>
</dbReference>
<dbReference type="Pfam" id="PF08388">
    <property type="entry name" value="GIIM"/>
    <property type="match status" value="1"/>
</dbReference>
<keyword evidence="4" id="KW-0479">Metal-binding</keyword>
<comment type="similarity">
    <text evidence="9">Belongs to the bacterial reverse transcriptase family.</text>
</comment>
<keyword evidence="2" id="KW-0808">Transferase</keyword>
<keyword evidence="7" id="KW-0051">Antiviral defense</keyword>
<evidence type="ECO:0000256" key="10">
    <source>
        <dbReference type="ARBA" id="ARBA00048173"/>
    </source>
</evidence>
<keyword evidence="6 12" id="KW-0695">RNA-directed DNA polymerase</keyword>
<evidence type="ECO:0000256" key="7">
    <source>
        <dbReference type="ARBA" id="ARBA00023118"/>
    </source>
</evidence>
<keyword evidence="3" id="KW-0548">Nucleotidyltransferase</keyword>
<evidence type="ECO:0000256" key="6">
    <source>
        <dbReference type="ARBA" id="ARBA00022918"/>
    </source>
</evidence>
<dbReference type="PANTHER" id="PTHR34047:SF8">
    <property type="entry name" value="PROTEIN YKFC"/>
    <property type="match status" value="1"/>
</dbReference>
<dbReference type="SUPFAM" id="SSF56672">
    <property type="entry name" value="DNA/RNA polymerases"/>
    <property type="match status" value="1"/>
</dbReference>
<feature type="domain" description="Reverse transcriptase" evidence="11">
    <location>
        <begin position="20"/>
        <end position="246"/>
    </location>
</feature>
<dbReference type="InterPro" id="IPR000123">
    <property type="entry name" value="Reverse_transcriptase_msDNA"/>
</dbReference>
<evidence type="ECO:0000256" key="3">
    <source>
        <dbReference type="ARBA" id="ARBA00022695"/>
    </source>
</evidence>
<sequence length="394" mass="46070">MDGVRTEELRDWLREYWEQVRADLDAGSYRPQPVRRVTIPKPGGGERMLGVPTALDRLIQQALAQVLTPVFDPHFSGASFGFRPGKSAHQAVRAARRAIADGHRWVVDVDLDRFFDRVNHDMVMARLARKVKDRQVLKLVRRFLEAGVMIDGVKLPVAEGTPQGSPLSPLLSNIMLDELDRELFERGHRFVRYADDLRVFVRSERAAQRVLDSITKVVEKRLRLKVNREKSSVSRASKATLLGFGFYFSRKGVGTRLASKSITRLKERIRELTSRRWSVAMEYRLDRLNRFITGWMGYFRLADAKRLFRDLDEWLRRRLRQIRWKEWKRPATRRTMLRKLGIPDFKAREWSSSGKGYWRIANSWILARSLPNAYWDDLGLRSLSQVYRRFSQAV</sequence>
<evidence type="ECO:0000256" key="9">
    <source>
        <dbReference type="ARBA" id="ARBA00034120"/>
    </source>
</evidence>
<accession>A0A919CLF4</accession>
<evidence type="ECO:0000256" key="8">
    <source>
        <dbReference type="ARBA" id="ARBA00025589"/>
    </source>
</evidence>
<evidence type="ECO:0000256" key="1">
    <source>
        <dbReference type="ARBA" id="ARBA00012493"/>
    </source>
</evidence>